<dbReference type="AlphaFoldDB" id="A0A174M9L0"/>
<feature type="transmembrane region" description="Helical" evidence="1">
    <location>
        <begin position="39"/>
        <end position="58"/>
    </location>
</feature>
<reference evidence="2 4" key="1">
    <citation type="submission" date="2015-09" db="EMBL/GenBank/DDBJ databases">
        <authorList>
            <consortium name="Pathogen Informatics"/>
        </authorList>
    </citation>
    <scope>NUCLEOTIDE SEQUENCE [LARGE SCALE GENOMIC DNA]</scope>
    <source>
        <strain evidence="2 4">2789STDY5608850</strain>
    </source>
</reference>
<keyword evidence="1" id="KW-0812">Transmembrane</keyword>
<evidence type="ECO:0000313" key="3">
    <source>
        <dbReference type="EMBL" id="RGM01173.1"/>
    </source>
</evidence>
<keyword evidence="1" id="KW-1133">Transmembrane helix</keyword>
<dbReference type="Proteomes" id="UP000261257">
    <property type="component" value="Unassembled WGS sequence"/>
</dbReference>
<dbReference type="EMBL" id="CYZE01000025">
    <property type="protein sequence ID" value="CUP33084.1"/>
    <property type="molecule type" value="Genomic_DNA"/>
</dbReference>
<dbReference type="RefSeq" id="WP_055660228.1">
    <property type="nucleotide sequence ID" value="NZ_CABIXC010000025.1"/>
</dbReference>
<name>A0A174M9L0_9FIRM</name>
<feature type="transmembrane region" description="Helical" evidence="1">
    <location>
        <begin position="185"/>
        <end position="209"/>
    </location>
</feature>
<reference evidence="3 5" key="2">
    <citation type="submission" date="2018-08" db="EMBL/GenBank/DDBJ databases">
        <title>A genome reference for cultivated species of the human gut microbiota.</title>
        <authorList>
            <person name="Zou Y."/>
            <person name="Xue W."/>
            <person name="Luo G."/>
        </authorList>
    </citation>
    <scope>NUCLEOTIDE SEQUENCE [LARGE SCALE GENOMIC DNA]</scope>
    <source>
        <strain evidence="3 5">TF05-11AC</strain>
    </source>
</reference>
<sequence length="214" mass="23654">MTGLLIKDLYIMRQSIKSMLFILVVWSVVFLGGKKTGMFLIPMFIMIAGMNVLNLFAYDRQTKWETYALTMPIPRWKMVLEKYLYSVCIAAFFGIIAVAAVAAATAIKGMGMGPEFLFELLINWLTGVVLAFFYNSISIPLTYWLGVEKARMIPSVLIGVAVFLIVALASAYGDDIAVSDSTVTTVIIAGALGTVVMMVLSYFISVSVYNKKEF</sequence>
<dbReference type="Pfam" id="PF13346">
    <property type="entry name" value="ABC2_membrane_5"/>
    <property type="match status" value="1"/>
</dbReference>
<proteinExistence type="predicted"/>
<feature type="transmembrane region" description="Helical" evidence="1">
    <location>
        <begin position="152"/>
        <end position="173"/>
    </location>
</feature>
<feature type="transmembrane region" description="Helical" evidence="1">
    <location>
        <begin position="124"/>
        <end position="145"/>
    </location>
</feature>
<dbReference type="EMBL" id="QSSQ01000023">
    <property type="protein sequence ID" value="RGM01173.1"/>
    <property type="molecule type" value="Genomic_DNA"/>
</dbReference>
<feature type="transmembrane region" description="Helical" evidence="1">
    <location>
        <begin position="83"/>
        <end position="104"/>
    </location>
</feature>
<dbReference type="Proteomes" id="UP000095651">
    <property type="component" value="Unassembled WGS sequence"/>
</dbReference>
<organism evidence="2 4">
    <name type="scientific">Hungatella hathewayi</name>
    <dbReference type="NCBI Taxonomy" id="154046"/>
    <lineage>
        <taxon>Bacteria</taxon>
        <taxon>Bacillati</taxon>
        <taxon>Bacillota</taxon>
        <taxon>Clostridia</taxon>
        <taxon>Lachnospirales</taxon>
        <taxon>Lachnospiraceae</taxon>
        <taxon>Hungatella</taxon>
    </lineage>
</organism>
<keyword evidence="1" id="KW-0472">Membrane</keyword>
<gene>
    <name evidence="3" type="ORF">DXC39_19555</name>
    <name evidence="2" type="ORF">ERS852407_05622</name>
</gene>
<evidence type="ECO:0000256" key="1">
    <source>
        <dbReference type="SAM" id="Phobius"/>
    </source>
</evidence>
<dbReference type="InterPro" id="IPR025699">
    <property type="entry name" value="ABC2_memb-like"/>
</dbReference>
<evidence type="ECO:0000313" key="2">
    <source>
        <dbReference type="EMBL" id="CUP33084.1"/>
    </source>
</evidence>
<evidence type="ECO:0000313" key="5">
    <source>
        <dbReference type="Proteomes" id="UP000261257"/>
    </source>
</evidence>
<accession>A0A174M9L0</accession>
<protein>
    <submittedName>
        <fullName evidence="3">ABC-2 transporter permease</fullName>
    </submittedName>
    <submittedName>
        <fullName evidence="2">Transporter protein</fullName>
    </submittedName>
</protein>
<evidence type="ECO:0000313" key="4">
    <source>
        <dbReference type="Proteomes" id="UP000095651"/>
    </source>
</evidence>
<feature type="transmembrane region" description="Helical" evidence="1">
    <location>
        <begin position="16"/>
        <end position="33"/>
    </location>
</feature>